<dbReference type="GO" id="GO:0052916">
    <property type="term" value="F:23S rRNA (guanine(1835)-N(2))-methyltransferase activity"/>
    <property type="evidence" value="ECO:0007669"/>
    <property type="project" value="UniProtKB-EC"/>
</dbReference>
<dbReference type="Proteomes" id="UP001595880">
    <property type="component" value="Unassembled WGS sequence"/>
</dbReference>
<dbReference type="GO" id="GO:0052914">
    <property type="term" value="F:16S rRNA (guanine(1207)-N(2))-methyltransferase activity"/>
    <property type="evidence" value="ECO:0007669"/>
    <property type="project" value="UniProtKB-EC"/>
</dbReference>
<evidence type="ECO:0000313" key="4">
    <source>
        <dbReference type="EMBL" id="MFC4389211.1"/>
    </source>
</evidence>
<dbReference type="InterPro" id="IPR046977">
    <property type="entry name" value="RsmC/RlmG"/>
</dbReference>
<dbReference type="PANTHER" id="PTHR47816:SF4">
    <property type="entry name" value="RIBOSOMAL RNA SMALL SUBUNIT METHYLTRANSFERASE C"/>
    <property type="match status" value="1"/>
</dbReference>
<dbReference type="SUPFAM" id="SSF53335">
    <property type="entry name" value="S-adenosyl-L-methionine-dependent methyltransferases"/>
    <property type="match status" value="1"/>
</dbReference>
<dbReference type="InterPro" id="IPR007848">
    <property type="entry name" value="Small_mtfrase_dom"/>
</dbReference>
<dbReference type="Gene3D" id="3.40.50.150">
    <property type="entry name" value="Vaccinia Virus protein VP39"/>
    <property type="match status" value="1"/>
</dbReference>
<keyword evidence="2 4" id="KW-0808">Transferase</keyword>
<evidence type="ECO:0000259" key="3">
    <source>
        <dbReference type="Pfam" id="PF05175"/>
    </source>
</evidence>
<comment type="caution">
    <text evidence="4">The sequence shown here is derived from an EMBL/GenBank/DDBJ whole genome shotgun (WGS) entry which is preliminary data.</text>
</comment>
<dbReference type="PANTHER" id="PTHR47816">
    <property type="entry name" value="RIBOSOMAL RNA SMALL SUBUNIT METHYLTRANSFERASE C"/>
    <property type="match status" value="1"/>
</dbReference>
<keyword evidence="5" id="KW-1185">Reference proteome</keyword>
<evidence type="ECO:0000313" key="5">
    <source>
        <dbReference type="Proteomes" id="UP001595880"/>
    </source>
</evidence>
<sequence>MTDQYFSNNPNVSSEKRTWTYELLENKLIFTTDNGVFSKGEVDFGSKVLLETYALPQIAGAILDFGCGYGPVGIALAKCYPDREFIGVDINKRAVDLANENAKQNQVENVRFLESDKLENVQGEKFASVLTNPPIRAGKQTVHAMFEDAYEALLSGGELWVVIQKKQGAPSAEKKLKELFANVETVTKRKGYFIFKAEKV</sequence>
<dbReference type="CDD" id="cd02440">
    <property type="entry name" value="AdoMet_MTases"/>
    <property type="match status" value="1"/>
</dbReference>
<feature type="domain" description="Methyltransferase small" evidence="3">
    <location>
        <begin position="28"/>
        <end position="196"/>
    </location>
</feature>
<proteinExistence type="predicted"/>
<organism evidence="4 5">
    <name type="scientific">Gracilibacillus marinus</name>
    <dbReference type="NCBI Taxonomy" id="630535"/>
    <lineage>
        <taxon>Bacteria</taxon>
        <taxon>Bacillati</taxon>
        <taxon>Bacillota</taxon>
        <taxon>Bacilli</taxon>
        <taxon>Bacillales</taxon>
        <taxon>Bacillaceae</taxon>
        <taxon>Gracilibacillus</taxon>
    </lineage>
</organism>
<accession>A0ABV8VXG4</accession>
<dbReference type="EC" id="2.1.1.172" evidence="4"/>
<protein>
    <submittedName>
        <fullName evidence="4">Class I SAM-dependent methyltransferase</fullName>
        <ecNumber evidence="4">2.1.1.172</ecNumber>
        <ecNumber evidence="4">2.1.1.174</ecNumber>
    </submittedName>
</protein>
<dbReference type="RefSeq" id="WP_390200772.1">
    <property type="nucleotide sequence ID" value="NZ_JBHSDV010000007.1"/>
</dbReference>
<evidence type="ECO:0000256" key="1">
    <source>
        <dbReference type="ARBA" id="ARBA00022603"/>
    </source>
</evidence>
<dbReference type="Pfam" id="PF05175">
    <property type="entry name" value="MTS"/>
    <property type="match status" value="1"/>
</dbReference>
<name>A0ABV8VXG4_9BACI</name>
<dbReference type="EMBL" id="JBHSDV010000007">
    <property type="protein sequence ID" value="MFC4389211.1"/>
    <property type="molecule type" value="Genomic_DNA"/>
</dbReference>
<reference evidence="5" key="1">
    <citation type="journal article" date="2019" name="Int. J. Syst. Evol. Microbiol.">
        <title>The Global Catalogue of Microorganisms (GCM) 10K type strain sequencing project: providing services to taxonomists for standard genome sequencing and annotation.</title>
        <authorList>
            <consortium name="The Broad Institute Genomics Platform"/>
            <consortium name="The Broad Institute Genome Sequencing Center for Infectious Disease"/>
            <person name="Wu L."/>
            <person name="Ma J."/>
        </authorList>
    </citation>
    <scope>NUCLEOTIDE SEQUENCE [LARGE SCALE GENOMIC DNA]</scope>
    <source>
        <strain evidence="5">KACC 14058</strain>
    </source>
</reference>
<evidence type="ECO:0000256" key="2">
    <source>
        <dbReference type="ARBA" id="ARBA00022679"/>
    </source>
</evidence>
<gene>
    <name evidence="4" type="ORF">ACFOZ1_15630</name>
</gene>
<dbReference type="InterPro" id="IPR029063">
    <property type="entry name" value="SAM-dependent_MTases_sf"/>
</dbReference>
<keyword evidence="1 4" id="KW-0489">Methyltransferase</keyword>
<dbReference type="EC" id="2.1.1.174" evidence="4"/>